<proteinExistence type="predicted"/>
<name>F4NRS2_BATDJ</name>
<feature type="region of interest" description="Disordered" evidence="3">
    <location>
        <begin position="1083"/>
        <end position="1173"/>
    </location>
</feature>
<dbReference type="HOGENOM" id="CLU_259844_0_0_1"/>
<keyword evidence="6" id="KW-1185">Reference proteome</keyword>
<gene>
    <name evidence="5" type="ORF">BATDEDRAFT_84911</name>
</gene>
<comment type="subcellular location">
    <subcellularLocation>
        <location evidence="1">Nucleus</location>
    </subcellularLocation>
</comment>
<feature type="region of interest" description="Disordered" evidence="3">
    <location>
        <begin position="983"/>
        <end position="1009"/>
    </location>
</feature>
<evidence type="ECO:0000313" key="5">
    <source>
        <dbReference type="EMBL" id="EGF84181.1"/>
    </source>
</evidence>
<dbReference type="InterPro" id="IPR025151">
    <property type="entry name" value="ELYS_dom"/>
</dbReference>
<organism evidence="5 6">
    <name type="scientific">Batrachochytrium dendrobatidis (strain JAM81 / FGSC 10211)</name>
    <name type="common">Frog chytrid fungus</name>
    <dbReference type="NCBI Taxonomy" id="684364"/>
    <lineage>
        <taxon>Eukaryota</taxon>
        <taxon>Fungi</taxon>
        <taxon>Fungi incertae sedis</taxon>
        <taxon>Chytridiomycota</taxon>
        <taxon>Chytridiomycota incertae sedis</taxon>
        <taxon>Chytridiomycetes</taxon>
        <taxon>Rhizophydiales</taxon>
        <taxon>Rhizophydiales incertae sedis</taxon>
        <taxon>Batrachochytrium</taxon>
    </lineage>
</organism>
<reference evidence="5 6" key="1">
    <citation type="submission" date="2009-12" db="EMBL/GenBank/DDBJ databases">
        <title>The draft genome of Batrachochytrium dendrobatidis.</title>
        <authorList>
            <consortium name="US DOE Joint Genome Institute (JGI-PGF)"/>
            <person name="Kuo A."/>
            <person name="Salamov A."/>
            <person name="Schmutz J."/>
            <person name="Lucas S."/>
            <person name="Pitluck S."/>
            <person name="Rosenblum E."/>
            <person name="Stajich J."/>
            <person name="Eisen M."/>
            <person name="Grigoriev I.V."/>
        </authorList>
    </citation>
    <scope>NUCLEOTIDE SEQUENCE [LARGE SCALE GENOMIC DNA]</scope>
    <source>
        <strain evidence="6">JAM81 / FGSC 10211</strain>
    </source>
</reference>
<evidence type="ECO:0000313" key="6">
    <source>
        <dbReference type="Proteomes" id="UP000007241"/>
    </source>
</evidence>
<evidence type="ECO:0000256" key="2">
    <source>
        <dbReference type="ARBA" id="ARBA00023242"/>
    </source>
</evidence>
<dbReference type="GO" id="GO:0005634">
    <property type="term" value="C:nucleus"/>
    <property type="evidence" value="ECO:0007669"/>
    <property type="project" value="UniProtKB-SubCell"/>
</dbReference>
<dbReference type="Proteomes" id="UP000007241">
    <property type="component" value="Unassembled WGS sequence"/>
</dbReference>
<feature type="region of interest" description="Disordered" evidence="3">
    <location>
        <begin position="1250"/>
        <end position="1321"/>
    </location>
</feature>
<dbReference type="EMBL" id="GL882879">
    <property type="protein sequence ID" value="EGF84181.1"/>
    <property type="molecule type" value="Genomic_DNA"/>
</dbReference>
<dbReference type="Pfam" id="PF13934">
    <property type="entry name" value="ELYS"/>
    <property type="match status" value="1"/>
</dbReference>
<feature type="compositionally biased region" description="Polar residues" evidence="3">
    <location>
        <begin position="1118"/>
        <end position="1129"/>
    </location>
</feature>
<dbReference type="OrthoDB" id="2128723at2759"/>
<feature type="compositionally biased region" description="Polar residues" evidence="3">
    <location>
        <begin position="909"/>
        <end position="930"/>
    </location>
</feature>
<dbReference type="OMA" id="YIELTHA"/>
<evidence type="ECO:0000256" key="3">
    <source>
        <dbReference type="SAM" id="MobiDB-lite"/>
    </source>
</evidence>
<feature type="compositionally biased region" description="Polar residues" evidence="3">
    <location>
        <begin position="1300"/>
        <end position="1312"/>
    </location>
</feature>
<feature type="region of interest" description="Disordered" evidence="3">
    <location>
        <begin position="890"/>
        <end position="930"/>
    </location>
</feature>
<accession>F4NRS2</accession>
<dbReference type="GeneID" id="18241893"/>
<feature type="domain" description="ELYS-like" evidence="4">
    <location>
        <begin position="414"/>
        <end position="622"/>
    </location>
</feature>
<evidence type="ECO:0000259" key="4">
    <source>
        <dbReference type="Pfam" id="PF13934"/>
    </source>
</evidence>
<dbReference type="STRING" id="684364.F4NRS2"/>
<evidence type="ECO:0000256" key="1">
    <source>
        <dbReference type="ARBA" id="ARBA00004123"/>
    </source>
</evidence>
<keyword evidence="2" id="KW-0539">Nucleus</keyword>
<sequence>MQDYVDLQSVQNTFGLGENDVSLSTEFRCAFYVHAPVRKGSMASRHEPNAAAVKSRTLHSTKPSTTHVRKATSLKDIGLQQSISACAAWFVRYGPNHLQVSTVVGSKHILLASLSVEQLSDGDSNALEISLVTHVRLGLLEFLLIAVKDTRSRDTTLWLFEPFSLHTLKVPFEFDSSVQFTALGSTNAEIVDSQCCSYIVVGSVARFFVGTIVPMSPPGVQVDTFGKLLTTHLTGPLNATVTAISTFSSSTHDAPLFIIGTSNGGVEIWAMKTEETMELVYTIKSACFSAIKFGRGVNGEGCKLFTVYLQESLFHLQIHKLSEDAIHLIVEETLATGKYGTIQDIEPLGSTSNCMILSLDKVGKFVGDHNPPSEREHDYPHYSDWLSRDPKRFPYSRETSQAILTHRCKMDNELFIDKLLSLFGINGPAVYPPSDAAELELLFDDVLSCANMALMPKHCVIFYLLLDCGTIASEYACMWGITQPFLTSIRGYWAMDHGQFETGSLLLSDPSIELDWAPKILKTLVGYQQFTLAYQFIQRVRSSIWSMTDVELQMEILVNTHFDEAMSFQRKYAPALQNQRLFAYLIEHTFSTSPNASEYRKRLLDITLLPDEESCVISQCRSRASALYVDFLIAYYLNRSRYSEAIHIYDEFFGSSSALQDEKSAARCAMIDNVRLVVSQVQRASLAISRETSHHMPRLLSETTKPLSLMIATSNAAEPVESHTIAASSMSNDVSIQKASLTVATPVPTPIAAKSSPLERMQSTPFKNSPSCNSVLRALHENHLQNSETAIQSAPTMADWQPAEPDFNTTKDSFSMILNTSDSSDSTPLAISDSLIASVRSTQSNHVFAIPQSIDRSTPLPTDRSTPILTGRSSIDRSTPVMIHQTRSEIMPYSPKPSPPFTRPPISPRNASTSCASLTSPQYQLSNPSLKSQTYSSPVIVGTQPATVLTTDSVYEVDGSFVPSLPDTHVRTPVQMEQRVGTFEDRSSLSGMRPARVISSPRGTPVGSSDVKLTNNSPFSQPDMQHSTHMHLVSPAIMATIRKESPLHANVTPVSVRRSKRLPMAAHSQSNLNLNQFASEANSGVNVHGEGKHQDAVASLRKSARKQSKKTGVDLLSYKTNTPSSGSTRLQRKVVSGLLEDEENIPDASQVESSRSTTTTRRTPKRTVSRSNDVASVLPTTLLSDVVSDADIHESAPRGRTTRARAVAASTPISASTLISTPKKTTQFVRTLRAPPKQLRNDIMMLDNIPAMPDSLSDSRHKQSTLPAELSDDTNANMGKSKPERRQTPRKVKKAGIPLNENSETSTPQRTVVTRRMASRG</sequence>
<dbReference type="InParanoid" id="F4NRS2"/>
<feature type="compositionally biased region" description="Pro residues" evidence="3">
    <location>
        <begin position="894"/>
        <end position="907"/>
    </location>
</feature>
<protein>
    <recommendedName>
        <fullName evidence="4">ELYS-like domain-containing protein</fullName>
    </recommendedName>
</protein>
<dbReference type="RefSeq" id="XP_006676363.1">
    <property type="nucleotide sequence ID" value="XM_006676300.1"/>
</dbReference>